<organism evidence="2 3">
    <name type="scientific">Helicobacter saguini</name>
    <dbReference type="NCBI Taxonomy" id="1548018"/>
    <lineage>
        <taxon>Bacteria</taxon>
        <taxon>Pseudomonadati</taxon>
        <taxon>Campylobacterota</taxon>
        <taxon>Epsilonproteobacteria</taxon>
        <taxon>Campylobacterales</taxon>
        <taxon>Helicobacteraceae</taxon>
        <taxon>Helicobacter</taxon>
    </lineage>
</organism>
<evidence type="ECO:0000313" key="3">
    <source>
        <dbReference type="Proteomes" id="UP000029714"/>
    </source>
</evidence>
<evidence type="ECO:0000313" key="2">
    <source>
        <dbReference type="EMBL" id="TLD95232.1"/>
    </source>
</evidence>
<evidence type="ECO:0000313" key="4">
    <source>
        <dbReference type="Proteomes" id="UP000477070"/>
    </source>
</evidence>
<gene>
    <name evidence="1" type="ORF">DCO61_09715</name>
    <name evidence="2" type="ORF">LS64_002380</name>
</gene>
<reference evidence="2 3" key="2">
    <citation type="journal article" date="2016" name="Infect. Immun.">
        <title>Helicobacter saguini, a Novel Helicobacter Isolated from Cotton-Top Tamarins with Ulcerative Colitis, Has Proinflammatory Properties and Induces Typhlocolitis and Dysplasia in Gnotobiotic IL-10-/- Mice.</title>
        <authorList>
            <person name="Shen Z."/>
            <person name="Mannion A."/>
            <person name="Whary M.T."/>
            <person name="Muthupalani S."/>
            <person name="Sheh A."/>
            <person name="Feng Y."/>
            <person name="Gong G."/>
            <person name="Vandamme P."/>
            <person name="Holcombe H.R."/>
            <person name="Paster B.J."/>
            <person name="Fox J.G."/>
        </authorList>
    </citation>
    <scope>NUCLEOTIDE SEQUENCE [LARGE SCALE GENOMIC DNA]</scope>
    <source>
        <strain evidence="2 3">MIT 97-6194</strain>
    </source>
</reference>
<comment type="caution">
    <text evidence="2">The sequence shown here is derived from an EMBL/GenBank/DDBJ whole genome shotgun (WGS) entry which is preliminary data.</text>
</comment>
<protein>
    <submittedName>
        <fullName evidence="2">Uncharacterized protein</fullName>
    </submittedName>
</protein>
<keyword evidence="3" id="KW-1185">Reference proteome</keyword>
<name>A0A347VQ59_9HELI</name>
<sequence>MLKELYTISLIKDYLQECKILPKETKSINDIYNFFVYLNDNLQSFNTLYIFNYLYNFVSSDEVAKRKTSARVFEDMLAILFNGIVSDTKERKNLSYQVPNYFNNVKDKIASNRREKADIIFENYSISLKTLMQDNQEINMGSFEKSVLFDSLKVDDYLNERKSKSGAGLGSKSQLLKLFSIIETLSSWEKFSDKFNAMINFIYADDLLIAVKNDKLMNLYFLSGSELINIFKDLSINKNELLKIVNRYEGNSLRIDRNMLFEKCNKKLELDFSYLDSTIIESINKMDLKLHKNYAHYFNSNDKEKIKKDSIKSLKDLFNEFDKALV</sequence>
<accession>A0A347VQ59</accession>
<reference evidence="2 3" key="1">
    <citation type="journal article" date="2014" name="Genome Announc.">
        <title>Draft genome sequences of eight enterohepatic helicobacter species isolated from both laboratory and wild rodents.</title>
        <authorList>
            <person name="Sheh A."/>
            <person name="Shen Z."/>
            <person name="Fox J.G."/>
        </authorList>
    </citation>
    <scope>NUCLEOTIDE SEQUENCE [LARGE SCALE GENOMIC DNA]</scope>
    <source>
        <strain evidence="2 3">MIT 97-6194</strain>
    </source>
</reference>
<evidence type="ECO:0000313" key="1">
    <source>
        <dbReference type="EMBL" id="MWV70269.1"/>
    </source>
</evidence>
<dbReference type="Proteomes" id="UP000029714">
    <property type="component" value="Unassembled WGS sequence"/>
</dbReference>
<dbReference type="AlphaFoldDB" id="A0A347VQ59"/>
<dbReference type="Proteomes" id="UP000477070">
    <property type="component" value="Unassembled WGS sequence"/>
</dbReference>
<dbReference type="OrthoDB" id="5323747at2"/>
<dbReference type="RefSeq" id="WP_034569285.1">
    <property type="nucleotide sequence ID" value="NZ_JRMP02000003.1"/>
</dbReference>
<proteinExistence type="predicted"/>
<reference evidence="1 4" key="4">
    <citation type="submission" date="2019-12" db="EMBL/GenBank/DDBJ databases">
        <title>Multi-Generational Helicobacter saguini Isolates.</title>
        <authorList>
            <person name="Mannion A."/>
            <person name="Shen Z."/>
            <person name="Fox J.G."/>
        </authorList>
    </citation>
    <scope>NUCLEOTIDE SEQUENCE [LARGE SCALE GENOMIC DNA]</scope>
    <source>
        <strain evidence="1">16-048</strain>
        <strain evidence="4">16-048 (F4)</strain>
    </source>
</reference>
<dbReference type="EMBL" id="QBIU01000002">
    <property type="protein sequence ID" value="MWV70269.1"/>
    <property type="molecule type" value="Genomic_DNA"/>
</dbReference>
<dbReference type="EMBL" id="JRMP02000003">
    <property type="protein sequence ID" value="TLD95232.1"/>
    <property type="molecule type" value="Genomic_DNA"/>
</dbReference>
<dbReference type="REBASE" id="272451">
    <property type="entry name" value="Hsa1416ORF5090P"/>
</dbReference>
<reference evidence="2" key="3">
    <citation type="submission" date="2018-04" db="EMBL/GenBank/DDBJ databases">
        <authorList>
            <person name="Sheh A."/>
            <person name="Shen Z."/>
            <person name="Mannion A.J."/>
            <person name="Fox J.G."/>
        </authorList>
    </citation>
    <scope>NUCLEOTIDE SEQUENCE</scope>
    <source>
        <strain evidence="2">MIT 97-6194</strain>
    </source>
</reference>